<feature type="compositionally biased region" description="Basic and acidic residues" evidence="1">
    <location>
        <begin position="14"/>
        <end position="23"/>
    </location>
</feature>
<sequence length="268" mass="31082">MDDANCLGASPQHNPHEEPLSQDHGFEEIQSKAQRPLLDPSHVDSHEFPVKWNLYSNKTSSIEELFIGEHRAQPIYAVKRTDKNRWKLRNMFLYAGPSTNDPFMASGSYIDDDYKKWEITLYDTMPQATTLTTFVTERYDWKRNVFQFSIPTNVKNQEEIFEWRATNNPRLKTVLNGQSFGWKLVRMTQDDFLDIKSGPVRGLWPSTSDNKEVVAVCAKNGTVWTKYWRFAFLGTGTTGMMGTRWRRMAVITALMLMDCQFKRDLDSA</sequence>
<accession>A0ABR2UXI0</accession>
<gene>
    <name evidence="2" type="ORF">SUNI508_07501</name>
</gene>
<organism evidence="2 3">
    <name type="scientific">Seiridium unicorne</name>
    <dbReference type="NCBI Taxonomy" id="138068"/>
    <lineage>
        <taxon>Eukaryota</taxon>
        <taxon>Fungi</taxon>
        <taxon>Dikarya</taxon>
        <taxon>Ascomycota</taxon>
        <taxon>Pezizomycotina</taxon>
        <taxon>Sordariomycetes</taxon>
        <taxon>Xylariomycetidae</taxon>
        <taxon>Amphisphaeriales</taxon>
        <taxon>Sporocadaceae</taxon>
        <taxon>Seiridium</taxon>
    </lineage>
</organism>
<evidence type="ECO:0000313" key="2">
    <source>
        <dbReference type="EMBL" id="KAK9418980.1"/>
    </source>
</evidence>
<evidence type="ECO:0000256" key="1">
    <source>
        <dbReference type="SAM" id="MobiDB-lite"/>
    </source>
</evidence>
<dbReference type="EMBL" id="JARVKF010000331">
    <property type="protein sequence ID" value="KAK9418980.1"/>
    <property type="molecule type" value="Genomic_DNA"/>
</dbReference>
<protein>
    <submittedName>
        <fullName evidence="2">Uncharacterized protein</fullName>
    </submittedName>
</protein>
<proteinExistence type="predicted"/>
<reference evidence="2 3" key="1">
    <citation type="journal article" date="2024" name="J. Plant Pathol.">
        <title>Sequence and assembly of the genome of Seiridium unicorne, isolate CBS 538.82, causal agent of cypress canker disease.</title>
        <authorList>
            <person name="Scali E."/>
            <person name="Rocca G.D."/>
            <person name="Danti R."/>
            <person name="Garbelotto M."/>
            <person name="Barberini S."/>
            <person name="Baroncelli R."/>
            <person name="Emiliani G."/>
        </authorList>
    </citation>
    <scope>NUCLEOTIDE SEQUENCE [LARGE SCALE GENOMIC DNA]</scope>
    <source>
        <strain evidence="2 3">BM-138-508</strain>
    </source>
</reference>
<evidence type="ECO:0000313" key="3">
    <source>
        <dbReference type="Proteomes" id="UP001408356"/>
    </source>
</evidence>
<keyword evidence="3" id="KW-1185">Reference proteome</keyword>
<name>A0ABR2UXI0_9PEZI</name>
<feature type="region of interest" description="Disordered" evidence="1">
    <location>
        <begin position="1"/>
        <end position="23"/>
    </location>
</feature>
<dbReference type="Proteomes" id="UP001408356">
    <property type="component" value="Unassembled WGS sequence"/>
</dbReference>
<comment type="caution">
    <text evidence="2">The sequence shown here is derived from an EMBL/GenBank/DDBJ whole genome shotgun (WGS) entry which is preliminary data.</text>
</comment>